<evidence type="ECO:0000259" key="5">
    <source>
        <dbReference type="PROSITE" id="PS50853"/>
    </source>
</evidence>
<keyword evidence="2" id="KW-0378">Hydrolase</keyword>
<evidence type="ECO:0000313" key="8">
    <source>
        <dbReference type="Proteomes" id="UP000294862"/>
    </source>
</evidence>
<feature type="domain" description="Fibronectin type-III" evidence="5">
    <location>
        <begin position="606"/>
        <end position="711"/>
    </location>
</feature>
<dbReference type="Gene3D" id="2.60.40.10">
    <property type="entry name" value="Immunoglobulins"/>
    <property type="match status" value="1"/>
</dbReference>
<dbReference type="InterPro" id="IPR008979">
    <property type="entry name" value="Galactose-bd-like_sf"/>
</dbReference>
<dbReference type="InterPro" id="IPR013783">
    <property type="entry name" value="Ig-like_fold"/>
</dbReference>
<keyword evidence="4" id="KW-0732">Signal</keyword>
<dbReference type="AlphaFoldDB" id="A0A4R2HU10"/>
<keyword evidence="8" id="KW-1185">Reference proteome</keyword>
<dbReference type="PROSITE" id="PS50853">
    <property type="entry name" value="FN3"/>
    <property type="match status" value="1"/>
</dbReference>
<dbReference type="CDD" id="cd00063">
    <property type="entry name" value="FN3"/>
    <property type="match status" value="1"/>
</dbReference>
<dbReference type="GO" id="GO:0006508">
    <property type="term" value="P:proteolysis"/>
    <property type="evidence" value="ECO:0007669"/>
    <property type="project" value="UniProtKB-KW"/>
</dbReference>
<dbReference type="InterPro" id="IPR043504">
    <property type="entry name" value="Peptidase_S1_PA_chymotrypsin"/>
</dbReference>
<protein>
    <recommendedName>
        <fullName evidence="9">Proprotein convertase P-domain-containing protein</fullName>
    </recommendedName>
</protein>
<dbReference type="GO" id="GO:0004252">
    <property type="term" value="F:serine-type endopeptidase activity"/>
    <property type="evidence" value="ECO:0007669"/>
    <property type="project" value="InterPro"/>
</dbReference>
<dbReference type="InterPro" id="IPR003961">
    <property type="entry name" value="FN3_dom"/>
</dbReference>
<dbReference type="InterPro" id="IPR009003">
    <property type="entry name" value="Peptidase_S1_PA"/>
</dbReference>
<evidence type="ECO:0008006" key="9">
    <source>
        <dbReference type="Google" id="ProtNLM"/>
    </source>
</evidence>
<dbReference type="PANTHER" id="PTHR36234:SF5">
    <property type="entry name" value="LYSYL ENDOPEPTIDASE"/>
    <property type="match status" value="1"/>
</dbReference>
<dbReference type="Pfam" id="PF01483">
    <property type="entry name" value="P_proprotein"/>
    <property type="match status" value="1"/>
</dbReference>
<feature type="region of interest" description="Disordered" evidence="3">
    <location>
        <begin position="293"/>
        <end position="315"/>
    </location>
</feature>
<evidence type="ECO:0000313" key="7">
    <source>
        <dbReference type="EMBL" id="TCO34844.1"/>
    </source>
</evidence>
<name>A0A4R2HU10_9GAMM</name>
<reference evidence="7 8" key="1">
    <citation type="journal article" date="2015" name="Stand. Genomic Sci.">
        <title>Genomic Encyclopedia of Bacterial and Archaeal Type Strains, Phase III: the genomes of soil and plant-associated and newly described type strains.</title>
        <authorList>
            <person name="Whitman W.B."/>
            <person name="Woyke T."/>
            <person name="Klenk H.P."/>
            <person name="Zhou Y."/>
            <person name="Lilburn T.G."/>
            <person name="Beck B.J."/>
            <person name="De Vos P."/>
            <person name="Vandamme P."/>
            <person name="Eisen J.A."/>
            <person name="Garrity G."/>
            <person name="Hugenholtz P."/>
            <person name="Kyrpides N.C."/>
        </authorList>
    </citation>
    <scope>NUCLEOTIDE SEQUENCE [LARGE SCALE GENOMIC DNA]</scope>
    <source>
        <strain evidence="7 8">A3</strain>
    </source>
</reference>
<dbReference type="Gene3D" id="2.60.120.260">
    <property type="entry name" value="Galactose-binding domain-like"/>
    <property type="match status" value="1"/>
</dbReference>
<dbReference type="PROSITE" id="PS51829">
    <property type="entry name" value="P_HOMO_B"/>
    <property type="match status" value="1"/>
</dbReference>
<feature type="domain" description="P/Homo B" evidence="6">
    <location>
        <begin position="689"/>
        <end position="862"/>
    </location>
</feature>
<dbReference type="RefSeq" id="WP_132000239.1">
    <property type="nucleotide sequence ID" value="NZ_SLWQ01000016.1"/>
</dbReference>
<evidence type="ECO:0000256" key="2">
    <source>
        <dbReference type="ARBA" id="ARBA00022801"/>
    </source>
</evidence>
<feature type="compositionally biased region" description="Polar residues" evidence="3">
    <location>
        <begin position="305"/>
        <end position="315"/>
    </location>
</feature>
<organism evidence="7 8">
    <name type="scientific">Dokdonella fugitiva</name>
    <dbReference type="NCBI Taxonomy" id="328517"/>
    <lineage>
        <taxon>Bacteria</taxon>
        <taxon>Pseudomonadati</taxon>
        <taxon>Pseudomonadota</taxon>
        <taxon>Gammaproteobacteria</taxon>
        <taxon>Lysobacterales</taxon>
        <taxon>Rhodanobacteraceae</taxon>
        <taxon>Dokdonella</taxon>
    </lineage>
</organism>
<evidence type="ECO:0000259" key="6">
    <source>
        <dbReference type="PROSITE" id="PS51829"/>
    </source>
</evidence>
<dbReference type="InterPro" id="IPR036116">
    <property type="entry name" value="FN3_sf"/>
</dbReference>
<dbReference type="PROSITE" id="PS00134">
    <property type="entry name" value="TRYPSIN_HIS"/>
    <property type="match status" value="1"/>
</dbReference>
<keyword evidence="1" id="KW-0645">Protease</keyword>
<evidence type="ECO:0000256" key="3">
    <source>
        <dbReference type="SAM" id="MobiDB-lite"/>
    </source>
</evidence>
<accession>A0A4R2HU10</accession>
<dbReference type="SUPFAM" id="SSF49785">
    <property type="entry name" value="Galactose-binding domain-like"/>
    <property type="match status" value="1"/>
</dbReference>
<proteinExistence type="predicted"/>
<dbReference type="SUPFAM" id="SSF49265">
    <property type="entry name" value="Fibronectin type III"/>
    <property type="match status" value="1"/>
</dbReference>
<sequence>MLKYKCLTAALALATSVAAAATGGATPAGFGAGFKSIDEVATAHFGALDLQTIAEEDAIREAAGNPMRFAIAHDGNVDVHTGGTWEQKGDRSIWRYRVQAQDAASLNFGFTRFHVPASARVFIYASKDHGQLAGPYDAASHNALGQLWTPIIASADVMVELDVATAERDQVELVLGKINQGYRGFGTRSKGYRQPDMHVAGEGKSACSPDAIQSGACNMDVACMDASDPWNNPRRSVGAYTISGVDTCTGSLVNNTSNDRSMLFMTASHCNVVGNPAGIVVYWNYESPTCRTPGSAASGVPVPRPTTTSSGSTFLARTRNPFSGADCTNGAVCSDNTVVRLNGTPDPAWNLYWAGWDRSSTPAHCTPGPNANSDAGQCATIHHPNVDEKRITFVEQDFQLGGISGGTNTHWHAFWDPTPPILPNIPSPQPPSLPPNVTEPGSSGSPLYNASQHFVGVLSGGPSFCGATGSSLSDFYGQLAVAWEGEGTPTTRMKDWLDPAGTGATAIDGIGMTPFNFTLDPTSVAVCNTTNSATVNLSATYDAGFSSTVALSATGNPAPSTAAFAPSSLTPPTAASVLTLGGLSGVAPGSYALTVTGTSGADTVNKPLPLTVAEALSSSVTLTAPADGATGVSTNPTLGWDALAGAASYTIEIATDPAFSNIVATQADITTTSYAASGLNPNTTYYWHVKPTNACGEGTFSTAFSFTTANVICHAPALPIPDNNPAGANDTITVSDTSEITSLTLSIKATHTYVGDLKFTLSKGAASSAVIDRPGYTGSGFGCSGDDIDVVLDDAAASPVENACNSTPPAIGGTLSPNAPGLAPFAGLSLAGTWTLNVSDNAGSDTGTLTEWCLIPVVAVDDTIFADGFELPPP</sequence>
<evidence type="ECO:0000256" key="4">
    <source>
        <dbReference type="SAM" id="SignalP"/>
    </source>
</evidence>
<dbReference type="Proteomes" id="UP000294862">
    <property type="component" value="Unassembled WGS sequence"/>
</dbReference>
<evidence type="ECO:0000256" key="1">
    <source>
        <dbReference type="ARBA" id="ARBA00022670"/>
    </source>
</evidence>
<dbReference type="Gene3D" id="2.40.10.10">
    <property type="entry name" value="Trypsin-like serine proteases"/>
    <property type="match status" value="2"/>
</dbReference>
<dbReference type="InterPro" id="IPR018114">
    <property type="entry name" value="TRYPSIN_HIS"/>
</dbReference>
<feature type="chain" id="PRO_5020793727" description="Proprotein convertase P-domain-containing protein" evidence="4">
    <location>
        <begin position="21"/>
        <end position="874"/>
    </location>
</feature>
<dbReference type="SUPFAM" id="SSF50494">
    <property type="entry name" value="Trypsin-like serine proteases"/>
    <property type="match status" value="1"/>
</dbReference>
<feature type="signal peptide" evidence="4">
    <location>
        <begin position="1"/>
        <end position="20"/>
    </location>
</feature>
<dbReference type="OrthoDB" id="5619888at2"/>
<comment type="caution">
    <text evidence="7">The sequence shown here is derived from an EMBL/GenBank/DDBJ whole genome shotgun (WGS) entry which is preliminary data.</text>
</comment>
<feature type="compositionally biased region" description="Pro residues" evidence="3">
    <location>
        <begin position="422"/>
        <end position="434"/>
    </location>
</feature>
<dbReference type="InterPro" id="IPR002884">
    <property type="entry name" value="P_dom"/>
</dbReference>
<dbReference type="EMBL" id="SLWQ01000016">
    <property type="protein sequence ID" value="TCO34844.1"/>
    <property type="molecule type" value="Genomic_DNA"/>
</dbReference>
<gene>
    <name evidence="7" type="ORF">EV148_11624</name>
</gene>
<feature type="region of interest" description="Disordered" evidence="3">
    <location>
        <begin position="422"/>
        <end position="443"/>
    </location>
</feature>
<dbReference type="PANTHER" id="PTHR36234">
    <property type="entry name" value="LYSYL ENDOPEPTIDASE"/>
    <property type="match status" value="1"/>
</dbReference>